<feature type="signal peptide" evidence="1">
    <location>
        <begin position="1"/>
        <end position="22"/>
    </location>
</feature>
<name>A0A8D2KU28_VARKO</name>
<dbReference type="SUPFAM" id="SSF57392">
    <property type="entry name" value="Defensin-like"/>
    <property type="match status" value="1"/>
</dbReference>
<reference evidence="2" key="1">
    <citation type="submission" date="2025-08" db="UniProtKB">
        <authorList>
            <consortium name="Ensembl"/>
        </authorList>
    </citation>
    <scope>IDENTIFICATION</scope>
</reference>
<feature type="chain" id="PRO_5045589779" evidence="1">
    <location>
        <begin position="23"/>
        <end position="70"/>
    </location>
</feature>
<evidence type="ECO:0000313" key="3">
    <source>
        <dbReference type="Proteomes" id="UP000694545"/>
    </source>
</evidence>
<keyword evidence="3" id="KW-1185">Reference proteome</keyword>
<proteinExistence type="predicted"/>
<dbReference type="AlphaFoldDB" id="A0A8D2KU28"/>
<dbReference type="Proteomes" id="UP000694545">
    <property type="component" value="Unplaced"/>
</dbReference>
<protein>
    <submittedName>
        <fullName evidence="2">Uncharacterized protein</fullName>
    </submittedName>
</protein>
<sequence>MKCNLTLCTLLLGYGLVPAGLSDTIKCRTTPRSFCKAVVCPPTFEPTGTCFGGSMHCCSKIPGRCSFTPT</sequence>
<accession>A0A8D2KU28</accession>
<keyword evidence="1" id="KW-0732">Signal</keyword>
<dbReference type="OMA" id="GDLICCK"/>
<reference evidence="2" key="2">
    <citation type="submission" date="2025-09" db="UniProtKB">
        <authorList>
            <consortium name="Ensembl"/>
        </authorList>
    </citation>
    <scope>IDENTIFICATION</scope>
</reference>
<organism evidence="2 3">
    <name type="scientific">Varanus komodoensis</name>
    <name type="common">Komodo dragon</name>
    <dbReference type="NCBI Taxonomy" id="61221"/>
    <lineage>
        <taxon>Eukaryota</taxon>
        <taxon>Metazoa</taxon>
        <taxon>Chordata</taxon>
        <taxon>Craniata</taxon>
        <taxon>Vertebrata</taxon>
        <taxon>Euteleostomi</taxon>
        <taxon>Lepidosauria</taxon>
        <taxon>Squamata</taxon>
        <taxon>Bifurcata</taxon>
        <taxon>Unidentata</taxon>
        <taxon>Episquamata</taxon>
        <taxon>Toxicofera</taxon>
        <taxon>Anguimorpha</taxon>
        <taxon>Paleoanguimorpha</taxon>
        <taxon>Varanoidea</taxon>
        <taxon>Varanidae</taxon>
        <taxon>Varanus</taxon>
    </lineage>
</organism>
<evidence type="ECO:0000313" key="2">
    <source>
        <dbReference type="Ensembl" id="ENSVKKP00000008159.1"/>
    </source>
</evidence>
<evidence type="ECO:0000256" key="1">
    <source>
        <dbReference type="SAM" id="SignalP"/>
    </source>
</evidence>
<dbReference type="Ensembl" id="ENSVKKT00000008372.1">
    <property type="protein sequence ID" value="ENSVKKP00000008159.1"/>
    <property type="gene ID" value="ENSVKKG00000005810.1"/>
</dbReference>